<dbReference type="OrthoDB" id="5862767at2759"/>
<feature type="transmembrane region" description="Helical" evidence="1">
    <location>
        <begin position="30"/>
        <end position="51"/>
    </location>
</feature>
<proteinExistence type="predicted"/>
<dbReference type="EMBL" id="KN549532">
    <property type="protein sequence ID" value="KHJ97044.1"/>
    <property type="molecule type" value="Genomic_DNA"/>
</dbReference>
<keyword evidence="1" id="KW-0812">Transmembrane</keyword>
<name>A0A0B1TIG2_OESDE</name>
<keyword evidence="1" id="KW-1133">Transmembrane helix</keyword>
<keyword evidence="3" id="KW-1185">Reference proteome</keyword>
<organism evidence="2 3">
    <name type="scientific">Oesophagostomum dentatum</name>
    <name type="common">Nodular worm</name>
    <dbReference type="NCBI Taxonomy" id="61180"/>
    <lineage>
        <taxon>Eukaryota</taxon>
        <taxon>Metazoa</taxon>
        <taxon>Ecdysozoa</taxon>
        <taxon>Nematoda</taxon>
        <taxon>Chromadorea</taxon>
        <taxon>Rhabditida</taxon>
        <taxon>Rhabditina</taxon>
        <taxon>Rhabditomorpha</taxon>
        <taxon>Strongyloidea</taxon>
        <taxon>Strongylidae</taxon>
        <taxon>Oesophagostomum</taxon>
    </lineage>
</organism>
<dbReference type="Proteomes" id="UP000053660">
    <property type="component" value="Unassembled WGS sequence"/>
</dbReference>
<evidence type="ECO:0000313" key="2">
    <source>
        <dbReference type="EMBL" id="KHJ97044.1"/>
    </source>
</evidence>
<reference evidence="2 3" key="1">
    <citation type="submission" date="2014-03" db="EMBL/GenBank/DDBJ databases">
        <title>Draft genome of the hookworm Oesophagostomum dentatum.</title>
        <authorList>
            <person name="Mitreva M."/>
        </authorList>
    </citation>
    <scope>NUCLEOTIDE SEQUENCE [LARGE SCALE GENOMIC DNA]</scope>
    <source>
        <strain evidence="2 3">OD-Hann</strain>
    </source>
</reference>
<evidence type="ECO:0000313" key="3">
    <source>
        <dbReference type="Proteomes" id="UP000053660"/>
    </source>
</evidence>
<evidence type="ECO:0000256" key="1">
    <source>
        <dbReference type="SAM" id="Phobius"/>
    </source>
</evidence>
<dbReference type="AlphaFoldDB" id="A0A0B1TIG2"/>
<keyword evidence="1" id="KW-0472">Membrane</keyword>
<protein>
    <submittedName>
        <fullName evidence="2">Uncharacterized protein</fullName>
    </submittedName>
</protein>
<sequence>MIGIVSAIFTVFALFQTLFSADRESISMTVFEVLYLALESICIALLFVAVLKDKKMFLIPFFLAQVCSLFRR</sequence>
<accession>A0A0B1TIG2</accession>
<gene>
    <name evidence="2" type="ORF">OESDEN_02985</name>
</gene>